<dbReference type="AlphaFoldDB" id="A0A1M4ULT8"/>
<evidence type="ECO:0000313" key="2">
    <source>
        <dbReference type="EMBL" id="SHE57625.1"/>
    </source>
</evidence>
<dbReference type="Proteomes" id="UP000184114">
    <property type="component" value="Unassembled WGS sequence"/>
</dbReference>
<keyword evidence="1" id="KW-0812">Transmembrane</keyword>
<feature type="transmembrane region" description="Helical" evidence="1">
    <location>
        <begin position="233"/>
        <end position="251"/>
    </location>
</feature>
<dbReference type="GeneID" id="90996026"/>
<keyword evidence="1" id="KW-0472">Membrane</keyword>
<keyword evidence="3" id="KW-1185">Reference proteome</keyword>
<accession>A0A1M4ULT8</accession>
<evidence type="ECO:0000256" key="1">
    <source>
        <dbReference type="SAM" id="Phobius"/>
    </source>
</evidence>
<organism evidence="2 3">
    <name type="scientific">Tissierella praeacuta DSM 18095</name>
    <dbReference type="NCBI Taxonomy" id="1123404"/>
    <lineage>
        <taxon>Bacteria</taxon>
        <taxon>Bacillati</taxon>
        <taxon>Bacillota</taxon>
        <taxon>Tissierellia</taxon>
        <taxon>Tissierellales</taxon>
        <taxon>Tissierellaceae</taxon>
        <taxon>Tissierella</taxon>
    </lineage>
</organism>
<dbReference type="STRING" id="1123404.SAMN02745784_01158"/>
<keyword evidence="1" id="KW-1133">Transmembrane helix</keyword>
<dbReference type="EMBL" id="FQTY01000003">
    <property type="protein sequence ID" value="SHE57625.1"/>
    <property type="molecule type" value="Genomic_DNA"/>
</dbReference>
<gene>
    <name evidence="2" type="ORF">SAMN02745784_01158</name>
</gene>
<proteinExistence type="predicted"/>
<protein>
    <submittedName>
        <fullName evidence="2">Uncharacterized protein</fullName>
    </submittedName>
</protein>
<reference evidence="3" key="1">
    <citation type="submission" date="2016-11" db="EMBL/GenBank/DDBJ databases">
        <authorList>
            <person name="Varghese N."/>
            <person name="Submissions S."/>
        </authorList>
    </citation>
    <scope>NUCLEOTIDE SEQUENCE [LARGE SCALE GENOMIC DNA]</scope>
    <source>
        <strain evidence="3">DSM 18095</strain>
    </source>
</reference>
<sequence>MDIIKKHCIALIFIFVLILNNNVYAADGLYRLMHNDHDALIVGEIISIDENDIKVSVEKNIISNKNLNDYAVRKQLNLSEASIISSFRYTFFYDENDNEGNPSVGDYVLMSVLKSRKGFEIAWGAYKVDSFDYKNLSVVLPKYASMSCKMEAAAIKTFVNSDGEINEFFFDGDKEIVYAGEDKTIIFDGNIQESEEISSDSINNTKKEHSIAIIGGADGPTALYLTGNPIKALIVPTIVILLVGFAIGYFVKAKISKK</sequence>
<evidence type="ECO:0000313" key="3">
    <source>
        <dbReference type="Proteomes" id="UP000184114"/>
    </source>
</evidence>
<name>A0A1M4ULT8_9FIRM</name>
<dbReference type="RefSeq" id="WP_072974167.1">
    <property type="nucleotide sequence ID" value="NZ_FQTY01000003.1"/>
</dbReference>